<dbReference type="InterPro" id="IPR006597">
    <property type="entry name" value="Sel1-like"/>
</dbReference>
<comment type="caution">
    <text evidence="1">The sequence shown here is derived from an EMBL/GenBank/DDBJ whole genome shotgun (WGS) entry which is preliminary data.</text>
</comment>
<organism evidence="1 2">
    <name type="scientific">Pseudomonas spirodelae</name>
    <dbReference type="NCBI Taxonomy" id="3101751"/>
    <lineage>
        <taxon>Bacteria</taxon>
        <taxon>Pseudomonadati</taxon>
        <taxon>Pseudomonadota</taxon>
        <taxon>Gammaproteobacteria</taxon>
        <taxon>Pseudomonadales</taxon>
        <taxon>Pseudomonadaceae</taxon>
        <taxon>Pseudomonas</taxon>
    </lineage>
</organism>
<dbReference type="PANTHER" id="PTHR43628:SF1">
    <property type="entry name" value="CHITIN SYNTHASE REGULATORY FACTOR 2-RELATED"/>
    <property type="match status" value="1"/>
</dbReference>
<keyword evidence="2" id="KW-1185">Reference proteome</keyword>
<name>A0ABU5PCW6_9PSED</name>
<accession>A0ABU5PCW6</accession>
<dbReference type="PANTHER" id="PTHR43628">
    <property type="entry name" value="ACTIVATOR OF C KINASE PROTEIN 1-RELATED"/>
    <property type="match status" value="1"/>
</dbReference>
<gene>
    <name evidence="1" type="ORF">SOP97_16775</name>
</gene>
<proteinExistence type="predicted"/>
<dbReference type="Proteomes" id="UP001292571">
    <property type="component" value="Unassembled WGS sequence"/>
</dbReference>
<dbReference type="InterPro" id="IPR011990">
    <property type="entry name" value="TPR-like_helical_dom_sf"/>
</dbReference>
<evidence type="ECO:0000313" key="2">
    <source>
        <dbReference type="Proteomes" id="UP001292571"/>
    </source>
</evidence>
<dbReference type="RefSeq" id="WP_322950217.1">
    <property type="nucleotide sequence ID" value="NZ_JAYEET010000051.1"/>
</dbReference>
<sequence>MAILRGTAAITTAELTQMLSGTPSQRARAILAAASTGHPDAQVMLGQILLQGQGIERDAQLALVWFRIAAAQQNAMAYNMLGRCHEHGWAVPADPTLAAEHYQHAADQALDWGLYNLANLLATGRGVKQDLERAFSLYLQAAQAGHAKSMNLSGRCYEDGLGVEADARKALYWYQCAAAAGDFRGQYSLAAVLAAQGQIADAEQWLRQALTGGNLNFLRSTRAALLQTAQPSIRALAIDYHRRAAELGSPDDQACYAALTT</sequence>
<evidence type="ECO:0000313" key="1">
    <source>
        <dbReference type="EMBL" id="MEA1607454.1"/>
    </source>
</evidence>
<reference evidence="1 2" key="1">
    <citation type="submission" date="2023-12" db="EMBL/GenBank/DDBJ databases">
        <title>Pseudomonas sp. T5W1.</title>
        <authorList>
            <person name="Maltman C."/>
        </authorList>
    </citation>
    <scope>NUCLEOTIDE SEQUENCE [LARGE SCALE GENOMIC DNA]</scope>
    <source>
        <strain evidence="1 2">T5W1</strain>
    </source>
</reference>
<dbReference type="SMART" id="SM00671">
    <property type="entry name" value="SEL1"/>
    <property type="match status" value="4"/>
</dbReference>
<dbReference type="SUPFAM" id="SSF81901">
    <property type="entry name" value="HCP-like"/>
    <property type="match status" value="1"/>
</dbReference>
<dbReference type="InterPro" id="IPR052945">
    <property type="entry name" value="Mitotic_Regulator"/>
</dbReference>
<dbReference type="Pfam" id="PF08238">
    <property type="entry name" value="Sel1"/>
    <property type="match status" value="5"/>
</dbReference>
<dbReference type="EMBL" id="JAYEET010000051">
    <property type="protein sequence ID" value="MEA1607454.1"/>
    <property type="molecule type" value="Genomic_DNA"/>
</dbReference>
<protein>
    <submittedName>
        <fullName evidence="1">Tetratricopeptide repeat protein</fullName>
    </submittedName>
</protein>
<dbReference type="Gene3D" id="1.25.40.10">
    <property type="entry name" value="Tetratricopeptide repeat domain"/>
    <property type="match status" value="1"/>
</dbReference>